<evidence type="ECO:0000256" key="1">
    <source>
        <dbReference type="SAM" id="MobiDB-lite"/>
    </source>
</evidence>
<proteinExistence type="predicted"/>
<reference evidence="2 3" key="1">
    <citation type="journal article" date="2018" name="BMC Genomics">
        <title>Comparative genome analyses reveal sequence features reflecting distinct modes of host-adaptation between dicot and monocot powdery mildew.</title>
        <authorList>
            <person name="Wu Y."/>
            <person name="Ma X."/>
            <person name="Pan Z."/>
            <person name="Kale S.D."/>
            <person name="Song Y."/>
            <person name="King H."/>
            <person name="Zhang Q."/>
            <person name="Presley C."/>
            <person name="Deng X."/>
            <person name="Wei C.I."/>
            <person name="Xiao S."/>
        </authorList>
    </citation>
    <scope>NUCLEOTIDE SEQUENCE [LARGE SCALE GENOMIC DNA]</scope>
    <source>
        <strain evidence="2">UMSG2</strain>
    </source>
</reference>
<protein>
    <submittedName>
        <fullName evidence="2">Uncharacterized protein</fullName>
    </submittedName>
</protein>
<dbReference type="Proteomes" id="UP000286134">
    <property type="component" value="Unassembled WGS sequence"/>
</dbReference>
<dbReference type="PANTHER" id="PTHR40462:SF1">
    <property type="entry name" value="EXPRESSED PROTEIN"/>
    <property type="match status" value="1"/>
</dbReference>
<name>A0A420HYP8_9PEZI</name>
<organism evidence="2 3">
    <name type="scientific">Erysiphe neolycopersici</name>
    <dbReference type="NCBI Taxonomy" id="212602"/>
    <lineage>
        <taxon>Eukaryota</taxon>
        <taxon>Fungi</taxon>
        <taxon>Dikarya</taxon>
        <taxon>Ascomycota</taxon>
        <taxon>Pezizomycotina</taxon>
        <taxon>Leotiomycetes</taxon>
        <taxon>Erysiphales</taxon>
        <taxon>Erysiphaceae</taxon>
        <taxon>Erysiphe</taxon>
    </lineage>
</organism>
<gene>
    <name evidence="2" type="ORF">OnM2_032061</name>
</gene>
<evidence type="ECO:0000313" key="3">
    <source>
        <dbReference type="Proteomes" id="UP000286134"/>
    </source>
</evidence>
<feature type="region of interest" description="Disordered" evidence="1">
    <location>
        <begin position="1"/>
        <end position="57"/>
    </location>
</feature>
<comment type="caution">
    <text evidence="2">The sequence shown here is derived from an EMBL/GenBank/DDBJ whole genome shotgun (WGS) entry which is preliminary data.</text>
</comment>
<dbReference type="PANTHER" id="PTHR40462">
    <property type="entry name" value="CHROMOSOME 1, WHOLE GENOME SHOTGUN SEQUENCE"/>
    <property type="match status" value="1"/>
</dbReference>
<feature type="compositionally biased region" description="Basic and acidic residues" evidence="1">
    <location>
        <begin position="48"/>
        <end position="57"/>
    </location>
</feature>
<dbReference type="OrthoDB" id="3050608at2759"/>
<keyword evidence="3" id="KW-1185">Reference proteome</keyword>
<feature type="compositionally biased region" description="Basic and acidic residues" evidence="1">
    <location>
        <begin position="116"/>
        <end position="126"/>
    </location>
</feature>
<dbReference type="AlphaFoldDB" id="A0A420HYP8"/>
<sequence length="126" mass="14087">MDFVKKFSGGSDHHNSNVPNDNISQDKPSSGFFSSLKNKMEQSAGGGRESEKNEDYLDKGMEIKLSRLFDRGIDKFQEKVLGKGKQDNESAMEQAKDEALSDSIRKGYKSVTGKDFPVKDKPTRFS</sequence>
<accession>A0A420HYP8</accession>
<evidence type="ECO:0000313" key="2">
    <source>
        <dbReference type="EMBL" id="RKF62545.1"/>
    </source>
</evidence>
<feature type="region of interest" description="Disordered" evidence="1">
    <location>
        <begin position="82"/>
        <end position="126"/>
    </location>
</feature>
<feature type="compositionally biased region" description="Basic and acidic residues" evidence="1">
    <location>
        <begin position="82"/>
        <end position="105"/>
    </location>
</feature>
<feature type="compositionally biased region" description="Polar residues" evidence="1">
    <location>
        <begin position="16"/>
        <end position="37"/>
    </location>
</feature>
<dbReference type="EMBL" id="MCFK01003277">
    <property type="protein sequence ID" value="RKF62545.1"/>
    <property type="molecule type" value="Genomic_DNA"/>
</dbReference>